<name>A0A8J6E5M1_ELECQ</name>
<evidence type="ECO:0008006" key="6">
    <source>
        <dbReference type="Google" id="ProtNLM"/>
    </source>
</evidence>
<comment type="caution">
    <text evidence="4">The sequence shown here is derived from an EMBL/GenBank/DDBJ whole genome shotgun (WGS) entry which is preliminary data.</text>
</comment>
<evidence type="ECO:0000313" key="5">
    <source>
        <dbReference type="Proteomes" id="UP000770717"/>
    </source>
</evidence>
<evidence type="ECO:0000313" key="4">
    <source>
        <dbReference type="EMBL" id="KAG9463930.1"/>
    </source>
</evidence>
<dbReference type="Proteomes" id="UP000770717">
    <property type="component" value="Unassembled WGS sequence"/>
</dbReference>
<accession>A0A8J6E5M1</accession>
<keyword evidence="2" id="KW-0964">Secreted</keyword>
<proteinExistence type="predicted"/>
<evidence type="ECO:0000256" key="3">
    <source>
        <dbReference type="SAM" id="SignalP"/>
    </source>
</evidence>
<dbReference type="Gene3D" id="2.10.60.10">
    <property type="entry name" value="CD59"/>
    <property type="match status" value="1"/>
</dbReference>
<dbReference type="PANTHER" id="PTHR20914:SF25">
    <property type="entry name" value="PHOSPHOLIPASE A2 INHIBITOR AND LY6_PLAUR DOMAIN-CONTAINING PROTEIN"/>
    <property type="match status" value="1"/>
</dbReference>
<dbReference type="InterPro" id="IPR045860">
    <property type="entry name" value="Snake_toxin-like_sf"/>
</dbReference>
<dbReference type="AlphaFoldDB" id="A0A8J6E5M1"/>
<protein>
    <recommendedName>
        <fullName evidence="6">Sodefrin-like factor</fullName>
    </recommendedName>
</protein>
<evidence type="ECO:0000256" key="1">
    <source>
        <dbReference type="ARBA" id="ARBA00004613"/>
    </source>
</evidence>
<organism evidence="4 5">
    <name type="scientific">Eleutherodactylus coqui</name>
    <name type="common">Puerto Rican coqui</name>
    <dbReference type="NCBI Taxonomy" id="57060"/>
    <lineage>
        <taxon>Eukaryota</taxon>
        <taxon>Metazoa</taxon>
        <taxon>Chordata</taxon>
        <taxon>Craniata</taxon>
        <taxon>Vertebrata</taxon>
        <taxon>Euteleostomi</taxon>
        <taxon>Amphibia</taxon>
        <taxon>Batrachia</taxon>
        <taxon>Anura</taxon>
        <taxon>Neobatrachia</taxon>
        <taxon>Hyloidea</taxon>
        <taxon>Eleutherodactylidae</taxon>
        <taxon>Eleutherodactylinae</taxon>
        <taxon>Eleutherodactylus</taxon>
        <taxon>Eleutherodactylus</taxon>
    </lineage>
</organism>
<dbReference type="OrthoDB" id="9907178at2759"/>
<dbReference type="InterPro" id="IPR050918">
    <property type="entry name" value="CNF-like_PLA2_Inhibitor"/>
</dbReference>
<keyword evidence="3" id="KW-0732">Signal</keyword>
<evidence type="ECO:0000256" key="2">
    <source>
        <dbReference type="ARBA" id="ARBA00022525"/>
    </source>
</evidence>
<reference evidence="4" key="1">
    <citation type="thesis" date="2020" institute="ProQuest LLC" country="789 East Eisenhower Parkway, Ann Arbor, MI, USA">
        <title>Comparative Genomics and Chromosome Evolution.</title>
        <authorList>
            <person name="Mudd A.B."/>
        </authorList>
    </citation>
    <scope>NUCLEOTIDE SEQUENCE</scope>
    <source>
        <strain evidence="4">HN-11 Male</strain>
        <tissue evidence="4">Kidney and liver</tissue>
    </source>
</reference>
<feature type="signal peptide" evidence="3">
    <location>
        <begin position="1"/>
        <end position="20"/>
    </location>
</feature>
<dbReference type="GO" id="GO:0005576">
    <property type="term" value="C:extracellular region"/>
    <property type="evidence" value="ECO:0007669"/>
    <property type="project" value="UniProtKB-SubCell"/>
</dbReference>
<comment type="subcellular location">
    <subcellularLocation>
        <location evidence="1">Secreted</location>
    </subcellularLocation>
</comment>
<gene>
    <name evidence="4" type="ORF">GDO78_020776</name>
</gene>
<sequence length="190" mass="19961">MTSLVGILSLISALTATSSAISCMQCASVSSTCSGDSITCVDGSVCGSSYTQTFIDVMRIESLIRTCVPLSNCTYNSTVSTKQGIIGVGLSCCSTDDCTPTLPTFPIKSSIPNGVICPSCVSEESAWCYTSDTIQCTGDENICFLQTTEITGFVSTAMRGCATKSYCDLPRLLYNSRSTIKATYTCTSTA</sequence>
<dbReference type="EMBL" id="WNTK01005449">
    <property type="protein sequence ID" value="KAG9463930.1"/>
    <property type="molecule type" value="Genomic_DNA"/>
</dbReference>
<keyword evidence="5" id="KW-1185">Reference proteome</keyword>
<dbReference type="CDD" id="cd23572">
    <property type="entry name" value="TFP_LU_ECD_PINLYP_rpt2"/>
    <property type="match status" value="1"/>
</dbReference>
<dbReference type="PANTHER" id="PTHR20914">
    <property type="entry name" value="LY6/PLAUR DOMAIN-CONTAINING PROTEIN 8"/>
    <property type="match status" value="1"/>
</dbReference>
<feature type="chain" id="PRO_5035157007" description="Sodefrin-like factor" evidence="3">
    <location>
        <begin position="21"/>
        <end position="190"/>
    </location>
</feature>
<dbReference type="SUPFAM" id="SSF57302">
    <property type="entry name" value="Snake toxin-like"/>
    <property type="match status" value="2"/>
</dbReference>